<dbReference type="Proteomes" id="UP000293764">
    <property type="component" value="Unassembled WGS sequence"/>
</dbReference>
<name>A0A4Q5N6R8_9MICO</name>
<feature type="region of interest" description="Disordered" evidence="6">
    <location>
        <begin position="1"/>
        <end position="37"/>
    </location>
</feature>
<feature type="domain" description="HTH luxR-type" evidence="7">
    <location>
        <begin position="194"/>
        <end position="259"/>
    </location>
</feature>
<dbReference type="PRINTS" id="PR00038">
    <property type="entry name" value="HTHLUXR"/>
</dbReference>
<evidence type="ECO:0000256" key="3">
    <source>
        <dbReference type="ARBA" id="ARBA00023125"/>
    </source>
</evidence>
<evidence type="ECO:0000256" key="6">
    <source>
        <dbReference type="SAM" id="MobiDB-lite"/>
    </source>
</evidence>
<dbReference type="SUPFAM" id="SSF52172">
    <property type="entry name" value="CheY-like"/>
    <property type="match status" value="1"/>
</dbReference>
<dbReference type="PANTHER" id="PTHR43214">
    <property type="entry name" value="TWO-COMPONENT RESPONSE REGULATOR"/>
    <property type="match status" value="1"/>
</dbReference>
<feature type="modified residue" description="4-aspartylphosphate" evidence="5">
    <location>
        <position position="105"/>
    </location>
</feature>
<dbReference type="Pfam" id="PF00072">
    <property type="entry name" value="Response_reg"/>
    <property type="match status" value="1"/>
</dbReference>
<keyword evidence="1 5" id="KW-0597">Phosphoprotein</keyword>
<dbReference type="GO" id="GO:0006355">
    <property type="term" value="P:regulation of DNA-templated transcription"/>
    <property type="evidence" value="ECO:0007669"/>
    <property type="project" value="InterPro"/>
</dbReference>
<reference evidence="9 10" key="1">
    <citation type="submission" date="2019-01" db="EMBL/GenBank/DDBJ databases">
        <title>Novel species of Cellulomonas.</title>
        <authorList>
            <person name="Liu Q."/>
            <person name="Xin Y.-H."/>
        </authorList>
    </citation>
    <scope>NUCLEOTIDE SEQUENCE [LARGE SCALE GENOMIC DNA]</scope>
    <source>
        <strain evidence="9 10">HLT2-17</strain>
    </source>
</reference>
<organism evidence="9 10">
    <name type="scientific">Pengzhenrongella frigida</name>
    <dbReference type="NCBI Taxonomy" id="1259133"/>
    <lineage>
        <taxon>Bacteria</taxon>
        <taxon>Bacillati</taxon>
        <taxon>Actinomycetota</taxon>
        <taxon>Actinomycetes</taxon>
        <taxon>Micrococcales</taxon>
        <taxon>Pengzhenrongella</taxon>
    </lineage>
</organism>
<dbReference type="InterPro" id="IPR001789">
    <property type="entry name" value="Sig_transdc_resp-reg_receiver"/>
</dbReference>
<protein>
    <submittedName>
        <fullName evidence="9">Response regulator transcription factor</fullName>
    </submittedName>
</protein>
<dbReference type="InterPro" id="IPR000792">
    <property type="entry name" value="Tscrpt_reg_LuxR_C"/>
</dbReference>
<evidence type="ECO:0000259" key="7">
    <source>
        <dbReference type="PROSITE" id="PS50043"/>
    </source>
</evidence>
<dbReference type="PROSITE" id="PS50110">
    <property type="entry name" value="RESPONSE_REGULATORY"/>
    <property type="match status" value="1"/>
</dbReference>
<dbReference type="InterPro" id="IPR011006">
    <property type="entry name" value="CheY-like_superfamily"/>
</dbReference>
<dbReference type="InterPro" id="IPR058245">
    <property type="entry name" value="NreC/VraR/RcsB-like_REC"/>
</dbReference>
<evidence type="ECO:0000256" key="5">
    <source>
        <dbReference type="PROSITE-ProRule" id="PRU00169"/>
    </source>
</evidence>
<dbReference type="SMART" id="SM00448">
    <property type="entry name" value="REC"/>
    <property type="match status" value="1"/>
</dbReference>
<dbReference type="Pfam" id="PF00196">
    <property type="entry name" value="GerE"/>
    <property type="match status" value="1"/>
</dbReference>
<dbReference type="PROSITE" id="PS00622">
    <property type="entry name" value="HTH_LUXR_1"/>
    <property type="match status" value="1"/>
</dbReference>
<evidence type="ECO:0000256" key="1">
    <source>
        <dbReference type="ARBA" id="ARBA00022553"/>
    </source>
</evidence>
<comment type="caution">
    <text evidence="9">The sequence shown here is derived from an EMBL/GenBank/DDBJ whole genome shotgun (WGS) entry which is preliminary data.</text>
</comment>
<proteinExistence type="predicted"/>
<evidence type="ECO:0000256" key="2">
    <source>
        <dbReference type="ARBA" id="ARBA00023015"/>
    </source>
</evidence>
<dbReference type="GO" id="GO:0003677">
    <property type="term" value="F:DNA binding"/>
    <property type="evidence" value="ECO:0007669"/>
    <property type="project" value="UniProtKB-KW"/>
</dbReference>
<keyword evidence="10" id="KW-1185">Reference proteome</keyword>
<gene>
    <name evidence="9" type="ORF">EUA98_01780</name>
</gene>
<keyword evidence="4" id="KW-0804">Transcription</keyword>
<dbReference type="PROSITE" id="PS50043">
    <property type="entry name" value="HTH_LUXR_2"/>
    <property type="match status" value="1"/>
</dbReference>
<evidence type="ECO:0000259" key="8">
    <source>
        <dbReference type="PROSITE" id="PS50110"/>
    </source>
</evidence>
<dbReference type="PANTHER" id="PTHR43214:SF24">
    <property type="entry name" value="TRANSCRIPTIONAL REGULATORY PROTEIN NARL-RELATED"/>
    <property type="match status" value="1"/>
</dbReference>
<dbReference type="CDD" id="cd06170">
    <property type="entry name" value="LuxR_C_like"/>
    <property type="match status" value="1"/>
</dbReference>
<keyword evidence="3" id="KW-0238">DNA-binding</keyword>
<dbReference type="Gene3D" id="3.40.50.2300">
    <property type="match status" value="1"/>
</dbReference>
<dbReference type="InterPro" id="IPR016032">
    <property type="entry name" value="Sig_transdc_resp-reg_C-effctor"/>
</dbReference>
<dbReference type="AlphaFoldDB" id="A0A4Q5N6R8"/>
<evidence type="ECO:0000313" key="9">
    <source>
        <dbReference type="EMBL" id="RYV52697.1"/>
    </source>
</evidence>
<dbReference type="OrthoDB" id="9808843at2"/>
<accession>A0A4Q5N6R8</accession>
<evidence type="ECO:0000313" key="10">
    <source>
        <dbReference type="Proteomes" id="UP000293764"/>
    </source>
</evidence>
<dbReference type="EMBL" id="SDWW01000003">
    <property type="protein sequence ID" value="RYV52697.1"/>
    <property type="molecule type" value="Genomic_DNA"/>
</dbReference>
<sequence length="266" mass="28498">MEETGHKVPGLQSPLRGAGSEGLPARRPASGRGRVGRSVPTARVGLNEGVGVIRVFVLDDHEIVRQGLLRLVDSQPDMLVVGEAATAAEALARGPLVKADVAILDVRLPDGSGVEVCRELRSAQPDLACLMLTSYSDDEALLNAITAGAAGYVLKEIRGVDLVGAIRTVASGRTLLDSSMTARVLERLRRADQHDGRLDLLTAQESAVLDLIGQGLTNREIADRMYLAEKTVKNYVSSLLAKIQVHGRTQAALYIAEQRRVHPPVH</sequence>
<dbReference type="CDD" id="cd17535">
    <property type="entry name" value="REC_NarL-like"/>
    <property type="match status" value="1"/>
</dbReference>
<dbReference type="InterPro" id="IPR039420">
    <property type="entry name" value="WalR-like"/>
</dbReference>
<evidence type="ECO:0000256" key="4">
    <source>
        <dbReference type="ARBA" id="ARBA00023163"/>
    </source>
</evidence>
<dbReference type="SMART" id="SM00421">
    <property type="entry name" value="HTH_LUXR"/>
    <property type="match status" value="1"/>
</dbReference>
<feature type="domain" description="Response regulatory" evidence="8">
    <location>
        <begin position="54"/>
        <end position="170"/>
    </location>
</feature>
<dbReference type="GO" id="GO:0000160">
    <property type="term" value="P:phosphorelay signal transduction system"/>
    <property type="evidence" value="ECO:0007669"/>
    <property type="project" value="InterPro"/>
</dbReference>
<dbReference type="SUPFAM" id="SSF46894">
    <property type="entry name" value="C-terminal effector domain of the bipartite response regulators"/>
    <property type="match status" value="1"/>
</dbReference>
<keyword evidence="2" id="KW-0805">Transcription regulation</keyword>